<evidence type="ECO:0000313" key="2">
    <source>
        <dbReference type="EMBL" id="KAK0743514.1"/>
    </source>
</evidence>
<gene>
    <name evidence="2" type="ORF">B0T18DRAFT_296851</name>
</gene>
<evidence type="ECO:0000259" key="1">
    <source>
        <dbReference type="Pfam" id="PF06985"/>
    </source>
</evidence>
<comment type="caution">
    <text evidence="2">The sequence shown here is derived from an EMBL/GenBank/DDBJ whole genome shotgun (WGS) entry which is preliminary data.</text>
</comment>
<dbReference type="Pfam" id="PF06985">
    <property type="entry name" value="HET"/>
    <property type="match status" value="1"/>
</dbReference>
<feature type="non-terminal residue" evidence="2">
    <location>
        <position position="1"/>
    </location>
</feature>
<accession>A0AA40EQ85</accession>
<dbReference type="Proteomes" id="UP001172155">
    <property type="component" value="Unassembled WGS sequence"/>
</dbReference>
<dbReference type="PANTHER" id="PTHR33112">
    <property type="entry name" value="DOMAIN PROTEIN, PUTATIVE-RELATED"/>
    <property type="match status" value="1"/>
</dbReference>
<sequence>IRAWLVACSKHEPCSRTLSGQQVDEFNPSLPTRCIYVWTVQDAVKFRLQNTAGTRGPYITVSHRWLPDENMNCTKMSNLQSRLTGESFAPLPPLFLDTITLAARLGISYVWIDALCIVQGGGGEWGTEAERMADYYQNSLFTIACTNANLLTGIF</sequence>
<dbReference type="AlphaFoldDB" id="A0AA40EQ85"/>
<dbReference type="InterPro" id="IPR010730">
    <property type="entry name" value="HET"/>
</dbReference>
<proteinExistence type="predicted"/>
<reference evidence="2" key="1">
    <citation type="submission" date="2023-06" db="EMBL/GenBank/DDBJ databases">
        <title>Genome-scale phylogeny and comparative genomics of the fungal order Sordariales.</title>
        <authorList>
            <consortium name="Lawrence Berkeley National Laboratory"/>
            <person name="Hensen N."/>
            <person name="Bonometti L."/>
            <person name="Westerberg I."/>
            <person name="Brannstrom I.O."/>
            <person name="Guillou S."/>
            <person name="Cros-Aarteil S."/>
            <person name="Calhoun S."/>
            <person name="Haridas S."/>
            <person name="Kuo A."/>
            <person name="Mondo S."/>
            <person name="Pangilinan J."/>
            <person name="Riley R."/>
            <person name="LaButti K."/>
            <person name="Andreopoulos B."/>
            <person name="Lipzen A."/>
            <person name="Chen C."/>
            <person name="Yanf M."/>
            <person name="Daum C."/>
            <person name="Ng V."/>
            <person name="Clum A."/>
            <person name="Steindorff A."/>
            <person name="Ohm R."/>
            <person name="Martin F."/>
            <person name="Silar P."/>
            <person name="Natvig D."/>
            <person name="Lalanne C."/>
            <person name="Gautier V."/>
            <person name="Ament-velasquez S.L."/>
            <person name="Kruys A."/>
            <person name="Hutchinson M.I."/>
            <person name="Powell A.J."/>
            <person name="Barry K."/>
            <person name="Miller A.N."/>
            <person name="Grigoriev I.V."/>
            <person name="Debuchy R."/>
            <person name="Gladieux P."/>
            <person name="Thoren M.H."/>
            <person name="Johannesson H."/>
        </authorList>
    </citation>
    <scope>NUCLEOTIDE SEQUENCE</scope>
    <source>
        <strain evidence="2">SMH3187-1</strain>
    </source>
</reference>
<feature type="non-terminal residue" evidence="2">
    <location>
        <position position="155"/>
    </location>
</feature>
<name>A0AA40EQ85_9PEZI</name>
<organism evidence="2 3">
    <name type="scientific">Schizothecium vesticola</name>
    <dbReference type="NCBI Taxonomy" id="314040"/>
    <lineage>
        <taxon>Eukaryota</taxon>
        <taxon>Fungi</taxon>
        <taxon>Dikarya</taxon>
        <taxon>Ascomycota</taxon>
        <taxon>Pezizomycotina</taxon>
        <taxon>Sordariomycetes</taxon>
        <taxon>Sordariomycetidae</taxon>
        <taxon>Sordariales</taxon>
        <taxon>Schizotheciaceae</taxon>
        <taxon>Schizothecium</taxon>
    </lineage>
</organism>
<evidence type="ECO:0000313" key="3">
    <source>
        <dbReference type="Proteomes" id="UP001172155"/>
    </source>
</evidence>
<dbReference type="PANTHER" id="PTHR33112:SF16">
    <property type="entry name" value="HETEROKARYON INCOMPATIBILITY DOMAIN-CONTAINING PROTEIN"/>
    <property type="match status" value="1"/>
</dbReference>
<dbReference type="EMBL" id="JAUKUD010000005">
    <property type="protein sequence ID" value="KAK0743514.1"/>
    <property type="molecule type" value="Genomic_DNA"/>
</dbReference>
<protein>
    <recommendedName>
        <fullName evidence="1">Heterokaryon incompatibility domain-containing protein</fullName>
    </recommendedName>
</protein>
<keyword evidence="3" id="KW-1185">Reference proteome</keyword>
<feature type="domain" description="Heterokaryon incompatibility" evidence="1">
    <location>
        <begin position="58"/>
        <end position="148"/>
    </location>
</feature>